<evidence type="ECO:0000313" key="2">
    <source>
        <dbReference type="Proteomes" id="UP001519460"/>
    </source>
</evidence>
<gene>
    <name evidence="1" type="ORF">BaRGS_00034163</name>
</gene>
<comment type="caution">
    <text evidence="1">The sequence shown here is derived from an EMBL/GenBank/DDBJ whole genome shotgun (WGS) entry which is preliminary data.</text>
</comment>
<accession>A0ABD0JI21</accession>
<dbReference type="EMBL" id="JACVVK020000432">
    <property type="protein sequence ID" value="KAK7474579.1"/>
    <property type="molecule type" value="Genomic_DNA"/>
</dbReference>
<evidence type="ECO:0000313" key="1">
    <source>
        <dbReference type="EMBL" id="KAK7474579.1"/>
    </source>
</evidence>
<proteinExistence type="predicted"/>
<reference evidence="1 2" key="1">
    <citation type="journal article" date="2023" name="Sci. Data">
        <title>Genome assembly of the Korean intertidal mud-creeper Batillaria attramentaria.</title>
        <authorList>
            <person name="Patra A.K."/>
            <person name="Ho P.T."/>
            <person name="Jun S."/>
            <person name="Lee S.J."/>
            <person name="Kim Y."/>
            <person name="Won Y.J."/>
        </authorList>
    </citation>
    <scope>NUCLEOTIDE SEQUENCE [LARGE SCALE GENOMIC DNA]</scope>
    <source>
        <strain evidence="1">Wonlab-2016</strain>
    </source>
</reference>
<dbReference type="Proteomes" id="UP001519460">
    <property type="component" value="Unassembled WGS sequence"/>
</dbReference>
<dbReference type="AlphaFoldDB" id="A0ABD0JI21"/>
<protein>
    <submittedName>
        <fullName evidence="1">Uncharacterized protein</fullName>
    </submittedName>
</protein>
<name>A0ABD0JI21_9CAEN</name>
<feature type="non-terminal residue" evidence="1">
    <location>
        <position position="73"/>
    </location>
</feature>
<sequence>MTSSRTPPKTLCLGTTYSATPLTFFAEDLSYPQAQKSSFFPLEFAPLRSAENRHYKYLRRRAKLSNAIFDYKK</sequence>
<keyword evidence="2" id="KW-1185">Reference proteome</keyword>
<organism evidence="1 2">
    <name type="scientific">Batillaria attramentaria</name>
    <dbReference type="NCBI Taxonomy" id="370345"/>
    <lineage>
        <taxon>Eukaryota</taxon>
        <taxon>Metazoa</taxon>
        <taxon>Spiralia</taxon>
        <taxon>Lophotrochozoa</taxon>
        <taxon>Mollusca</taxon>
        <taxon>Gastropoda</taxon>
        <taxon>Caenogastropoda</taxon>
        <taxon>Sorbeoconcha</taxon>
        <taxon>Cerithioidea</taxon>
        <taxon>Batillariidae</taxon>
        <taxon>Batillaria</taxon>
    </lineage>
</organism>